<feature type="domain" description="L,D-TPase catalytic" evidence="12">
    <location>
        <begin position="41"/>
        <end position="163"/>
    </location>
</feature>
<evidence type="ECO:0000259" key="12">
    <source>
        <dbReference type="PROSITE" id="PS52029"/>
    </source>
</evidence>
<dbReference type="InterPro" id="IPR005490">
    <property type="entry name" value="LD_TPept_cat_dom"/>
</dbReference>
<keyword evidence="3" id="KW-0808">Transferase</keyword>
<dbReference type="UniPathway" id="UPA00219"/>
<dbReference type="Pfam" id="PF08239">
    <property type="entry name" value="SH3_3"/>
    <property type="match status" value="3"/>
</dbReference>
<keyword evidence="4" id="KW-0378">Hydrolase</keyword>
<dbReference type="InterPro" id="IPR052354">
    <property type="entry name" value="Cell_Wall_Dynamics_Protein"/>
</dbReference>
<evidence type="ECO:0000256" key="1">
    <source>
        <dbReference type="ARBA" id="ARBA00004752"/>
    </source>
</evidence>
<feature type="active site" description="Proton donor/acceptor" evidence="9">
    <location>
        <position position="123"/>
    </location>
</feature>
<keyword evidence="10" id="KW-0732">Signal</keyword>
<dbReference type="PANTHER" id="PTHR34408">
    <property type="entry name" value="FAMILY PROTEIN, PUTATIVE-RELATED"/>
    <property type="match status" value="1"/>
</dbReference>
<keyword evidence="5 9" id="KW-0133">Cell shape</keyword>
<keyword evidence="6 9" id="KW-0573">Peptidoglycan synthesis</keyword>
<evidence type="ECO:0000313" key="13">
    <source>
        <dbReference type="EMBL" id="MBA4544164.1"/>
    </source>
</evidence>
<accession>A0A7W1XCQ9</accession>
<dbReference type="EMBL" id="JACEIP010000030">
    <property type="protein sequence ID" value="MBA4544164.1"/>
    <property type="molecule type" value="Genomic_DNA"/>
</dbReference>
<dbReference type="GO" id="GO:0016740">
    <property type="term" value="F:transferase activity"/>
    <property type="evidence" value="ECO:0007669"/>
    <property type="project" value="UniProtKB-KW"/>
</dbReference>
<keyword evidence="14" id="KW-1185">Reference proteome</keyword>
<dbReference type="CDD" id="cd16913">
    <property type="entry name" value="YkuD_like"/>
    <property type="match status" value="1"/>
</dbReference>
<evidence type="ECO:0000259" key="11">
    <source>
        <dbReference type="PROSITE" id="PS51781"/>
    </source>
</evidence>
<dbReference type="PROSITE" id="PS52029">
    <property type="entry name" value="LD_TPASE"/>
    <property type="match status" value="1"/>
</dbReference>
<protein>
    <submittedName>
        <fullName evidence="13">SH3 domain-containing protein</fullName>
    </submittedName>
</protein>
<comment type="caution">
    <text evidence="13">The sequence shown here is derived from an EMBL/GenBank/DDBJ whole genome shotgun (WGS) entry which is preliminary data.</text>
</comment>
<evidence type="ECO:0000256" key="7">
    <source>
        <dbReference type="ARBA" id="ARBA00023316"/>
    </source>
</evidence>
<evidence type="ECO:0000256" key="8">
    <source>
        <dbReference type="ARBA" id="ARBA00060592"/>
    </source>
</evidence>
<dbReference type="GO" id="GO:0071555">
    <property type="term" value="P:cell wall organization"/>
    <property type="evidence" value="ECO:0007669"/>
    <property type="project" value="UniProtKB-UniRule"/>
</dbReference>
<dbReference type="PROSITE" id="PS51781">
    <property type="entry name" value="SH3B"/>
    <property type="match status" value="3"/>
</dbReference>
<evidence type="ECO:0000256" key="6">
    <source>
        <dbReference type="ARBA" id="ARBA00022984"/>
    </source>
</evidence>
<dbReference type="InterPro" id="IPR003646">
    <property type="entry name" value="SH3-like_bac-type"/>
</dbReference>
<dbReference type="Pfam" id="PF03734">
    <property type="entry name" value="YkuD"/>
    <property type="match status" value="1"/>
</dbReference>
<dbReference type="SUPFAM" id="SSF50044">
    <property type="entry name" value="SH3-domain"/>
    <property type="match status" value="1"/>
</dbReference>
<comment type="pathway">
    <text evidence="1 9">Cell wall biogenesis; peptidoglycan biosynthesis.</text>
</comment>
<dbReference type="OrthoDB" id="9787225at2"/>
<sequence length="392" mass="42211">MGGEDSLPKNKWLRYLSCLVALALIVILFPANTHAAAFPDYKIEVNKTTNKLYLYQNGKVIRSYPVATGRSKNLTPEGTFPIVVKIVNPGWKNIPGGRADNPLGVRWNGISVNGDRGRTYGIHGTNNPNSIGKHVSNGCIRMNNKDVIALYNTIYEGTPVWIHSGKSDNHWRGDSRVGLKPATGTATITGQNVNARTGPSTGSFVLTTLKKGTRLSLTGISGDWYQVKLPNGRTGFVYKPYVKISGVKTGPAPTPAPQFHSANGQIAITVNRANIRTSPSLNSAIFTQAGKGSKFTLTADSTEWYRIRLSSGKTAYVHHSVAKVVSTAKPPASKLTVTAYLANIRSAPSLSASVLQRVSKGTILTKTGSAGDFFQIRLKSGQTAYIHKSCVK</sequence>
<dbReference type="GO" id="GO:0009252">
    <property type="term" value="P:peptidoglycan biosynthetic process"/>
    <property type="evidence" value="ECO:0007669"/>
    <property type="project" value="UniProtKB-UniPathway"/>
</dbReference>
<dbReference type="GO" id="GO:0008360">
    <property type="term" value="P:regulation of cell shape"/>
    <property type="evidence" value="ECO:0007669"/>
    <property type="project" value="UniProtKB-UniRule"/>
</dbReference>
<feature type="signal peptide" evidence="10">
    <location>
        <begin position="1"/>
        <end position="35"/>
    </location>
</feature>
<comment type="similarity">
    <text evidence="2">Belongs to the YkuD family.</text>
</comment>
<dbReference type="GO" id="GO:0016787">
    <property type="term" value="F:hydrolase activity"/>
    <property type="evidence" value="ECO:0007669"/>
    <property type="project" value="UniProtKB-KW"/>
</dbReference>
<dbReference type="Gene3D" id="2.30.30.40">
    <property type="entry name" value="SH3 Domains"/>
    <property type="match status" value="3"/>
</dbReference>
<dbReference type="Proteomes" id="UP000530514">
    <property type="component" value="Unassembled WGS sequence"/>
</dbReference>
<name>A0A7W1XCQ9_9BACL</name>
<evidence type="ECO:0000256" key="9">
    <source>
        <dbReference type="PROSITE-ProRule" id="PRU01373"/>
    </source>
</evidence>
<dbReference type="InterPro" id="IPR036028">
    <property type="entry name" value="SH3-like_dom_sf"/>
</dbReference>
<feature type="chain" id="PRO_5039235577" evidence="10">
    <location>
        <begin position="36"/>
        <end position="392"/>
    </location>
</feature>
<evidence type="ECO:0000256" key="5">
    <source>
        <dbReference type="ARBA" id="ARBA00022960"/>
    </source>
</evidence>
<feature type="domain" description="SH3b" evidence="11">
    <location>
        <begin position="332"/>
        <end position="392"/>
    </location>
</feature>
<evidence type="ECO:0000256" key="2">
    <source>
        <dbReference type="ARBA" id="ARBA00005992"/>
    </source>
</evidence>
<dbReference type="SUPFAM" id="SSF141523">
    <property type="entry name" value="L,D-transpeptidase catalytic domain-like"/>
    <property type="match status" value="1"/>
</dbReference>
<dbReference type="PANTHER" id="PTHR34408:SF1">
    <property type="entry name" value="GLYCOSYL HYDROLASE FAMILY 19 DOMAIN-CONTAINING PROTEIN HI_1415"/>
    <property type="match status" value="1"/>
</dbReference>
<organism evidence="13 14">
    <name type="scientific">Thermoactinomyces daqus</name>
    <dbReference type="NCBI Taxonomy" id="1329516"/>
    <lineage>
        <taxon>Bacteria</taxon>
        <taxon>Bacillati</taxon>
        <taxon>Bacillota</taxon>
        <taxon>Bacilli</taxon>
        <taxon>Bacillales</taxon>
        <taxon>Thermoactinomycetaceae</taxon>
        <taxon>Thermoactinomyces</taxon>
    </lineage>
</organism>
<feature type="domain" description="SH3b" evidence="11">
    <location>
        <begin position="261"/>
        <end position="329"/>
    </location>
</feature>
<dbReference type="SMART" id="SM00287">
    <property type="entry name" value="SH3b"/>
    <property type="match status" value="3"/>
</dbReference>
<feature type="domain" description="SH3b" evidence="11">
    <location>
        <begin position="183"/>
        <end position="246"/>
    </location>
</feature>
<comment type="pathway">
    <text evidence="8">Glycan biosynthesis.</text>
</comment>
<evidence type="ECO:0000256" key="10">
    <source>
        <dbReference type="SAM" id="SignalP"/>
    </source>
</evidence>
<gene>
    <name evidence="13" type="ORF">H1164_14930</name>
</gene>
<dbReference type="InterPro" id="IPR038063">
    <property type="entry name" value="Transpep_catalytic_dom"/>
</dbReference>
<evidence type="ECO:0000256" key="4">
    <source>
        <dbReference type="ARBA" id="ARBA00022801"/>
    </source>
</evidence>
<dbReference type="FunFam" id="2.40.440.10:FF:000003">
    <property type="entry name" value="L,D-transpeptidase YciB"/>
    <property type="match status" value="1"/>
</dbReference>
<keyword evidence="7 9" id="KW-0961">Cell wall biogenesis/degradation</keyword>
<feature type="active site" description="Nucleophile" evidence="9">
    <location>
        <position position="139"/>
    </location>
</feature>
<reference evidence="13 14" key="1">
    <citation type="submission" date="2020-07" db="EMBL/GenBank/DDBJ databases">
        <authorList>
            <person name="Feng H."/>
        </authorList>
    </citation>
    <scope>NUCLEOTIDE SEQUENCE [LARGE SCALE GENOMIC DNA]</scope>
    <source>
        <strain evidence="14">s-11</strain>
    </source>
</reference>
<evidence type="ECO:0000313" key="14">
    <source>
        <dbReference type="Proteomes" id="UP000530514"/>
    </source>
</evidence>
<proteinExistence type="inferred from homology"/>
<evidence type="ECO:0000256" key="3">
    <source>
        <dbReference type="ARBA" id="ARBA00022679"/>
    </source>
</evidence>
<dbReference type="AlphaFoldDB" id="A0A7W1XCQ9"/>
<dbReference type="Gene3D" id="2.40.440.10">
    <property type="entry name" value="L,D-transpeptidase catalytic domain-like"/>
    <property type="match status" value="1"/>
</dbReference>